<dbReference type="RefSeq" id="WP_012609663.1">
    <property type="nucleotide sequence ID" value="NC_011768.1"/>
</dbReference>
<dbReference type="Pfam" id="PF13646">
    <property type="entry name" value="HEAT_2"/>
    <property type="match status" value="1"/>
</dbReference>
<keyword evidence="1" id="KW-0456">Lyase</keyword>
<dbReference type="KEGG" id="dal:Dalk_0516"/>
<dbReference type="Proteomes" id="UP000000739">
    <property type="component" value="Chromosome"/>
</dbReference>
<keyword evidence="2" id="KW-1185">Reference proteome</keyword>
<accession>B8FHD5</accession>
<dbReference type="EMBL" id="CP001322">
    <property type="protein sequence ID" value="ACL02223.1"/>
    <property type="molecule type" value="Genomic_DNA"/>
</dbReference>
<protein>
    <submittedName>
        <fullName evidence="1">PBS lyase HEAT domain protein repeat-containing protein</fullName>
    </submittedName>
</protein>
<dbReference type="GO" id="GO:0016829">
    <property type="term" value="F:lyase activity"/>
    <property type="evidence" value="ECO:0007669"/>
    <property type="project" value="UniProtKB-KW"/>
</dbReference>
<dbReference type="SMART" id="SM00567">
    <property type="entry name" value="EZ_HEAT"/>
    <property type="match status" value="2"/>
</dbReference>
<dbReference type="InterPro" id="IPR016024">
    <property type="entry name" value="ARM-type_fold"/>
</dbReference>
<dbReference type="SUPFAM" id="SSF48371">
    <property type="entry name" value="ARM repeat"/>
    <property type="match status" value="1"/>
</dbReference>
<reference evidence="1 2" key="1">
    <citation type="journal article" date="2012" name="Environ. Microbiol.">
        <title>The genome sequence of Desulfatibacillum alkenivorans AK-01: a blueprint for anaerobic alkane oxidation.</title>
        <authorList>
            <person name="Callaghan A.V."/>
            <person name="Morris B.E."/>
            <person name="Pereira I.A."/>
            <person name="McInerney M.J."/>
            <person name="Austin R.N."/>
            <person name="Groves J.T."/>
            <person name="Kukor J.J."/>
            <person name="Suflita J.M."/>
            <person name="Young L.Y."/>
            <person name="Zylstra G.J."/>
            <person name="Wawrik B."/>
        </authorList>
    </citation>
    <scope>NUCLEOTIDE SEQUENCE [LARGE SCALE GENOMIC DNA]</scope>
    <source>
        <strain evidence="1 2">AK-01</strain>
    </source>
</reference>
<proteinExistence type="predicted"/>
<dbReference type="InterPro" id="IPR011989">
    <property type="entry name" value="ARM-like"/>
</dbReference>
<evidence type="ECO:0000313" key="2">
    <source>
        <dbReference type="Proteomes" id="UP000000739"/>
    </source>
</evidence>
<evidence type="ECO:0000313" key="1">
    <source>
        <dbReference type="EMBL" id="ACL02223.1"/>
    </source>
</evidence>
<organism evidence="1 2">
    <name type="scientific">Desulfatibacillum aliphaticivorans</name>
    <dbReference type="NCBI Taxonomy" id="218208"/>
    <lineage>
        <taxon>Bacteria</taxon>
        <taxon>Pseudomonadati</taxon>
        <taxon>Thermodesulfobacteriota</taxon>
        <taxon>Desulfobacteria</taxon>
        <taxon>Desulfobacterales</taxon>
        <taxon>Desulfatibacillaceae</taxon>
        <taxon>Desulfatibacillum</taxon>
    </lineage>
</organism>
<sequence length="326" mass="36953">MARKQDPVEIRLKILREERREGDPDEIRKKVREALKDKHQLVVALAAKFCEEYLFEDLEPDLIKAYNRFLANPVKKDPNCRAKEAIVRALAAINCQDVDFFIEGLKYRQLEPIWNDFTDTAVDVRVSCAMGLASASYPRALVELAQLLNDPEDQARIGAVRAIAITQPLGAEALLRFKALLGDSNPDVASEALAGLLQLAPQDSKEFVHGFFQDDMDLVLRESLALSLGESKTDEALEILQELWENEPYKREQDLVLLRGAVLHRSEKAFDWLIDVISEGDRNIALFIIEELSIYSANEQLAAKIQSALAQFDDEELTSRFVQLWQ</sequence>
<name>B8FHD5_DESAL</name>
<gene>
    <name evidence="1" type="ordered locus">Dalk_0516</name>
</gene>
<dbReference type="Gene3D" id="1.25.10.10">
    <property type="entry name" value="Leucine-rich Repeat Variant"/>
    <property type="match status" value="1"/>
</dbReference>
<dbReference type="HOGENOM" id="CLU_893177_0_0_7"/>
<dbReference type="InterPro" id="IPR004155">
    <property type="entry name" value="PBS_lyase_HEAT"/>
</dbReference>
<dbReference type="AlphaFoldDB" id="B8FHD5"/>
<dbReference type="eggNOG" id="COG1413">
    <property type="taxonomic scope" value="Bacteria"/>
</dbReference>